<name>A0ABX1DP70_9HYPH</name>
<organism evidence="3 4">
    <name type="scientific">Brucella haematophila</name>
    <dbReference type="NCBI Taxonomy" id="419474"/>
    <lineage>
        <taxon>Bacteria</taxon>
        <taxon>Pseudomonadati</taxon>
        <taxon>Pseudomonadota</taxon>
        <taxon>Alphaproteobacteria</taxon>
        <taxon>Hyphomicrobiales</taxon>
        <taxon>Brucellaceae</taxon>
        <taxon>Brucella/Ochrobactrum group</taxon>
        <taxon>Brucella</taxon>
    </lineage>
</organism>
<dbReference type="Proteomes" id="UP000704467">
    <property type="component" value="Unassembled WGS sequence"/>
</dbReference>
<evidence type="ECO:0000313" key="4">
    <source>
        <dbReference type="Proteomes" id="UP000704467"/>
    </source>
</evidence>
<dbReference type="InterPro" id="IPR012495">
    <property type="entry name" value="TadE-like_dom"/>
</dbReference>
<accession>A0ABX1DP70</accession>
<dbReference type="Pfam" id="PF07811">
    <property type="entry name" value="TadE"/>
    <property type="match status" value="1"/>
</dbReference>
<feature type="domain" description="TadE-like" evidence="2">
    <location>
        <begin position="39"/>
        <end position="62"/>
    </location>
</feature>
<evidence type="ECO:0000259" key="2">
    <source>
        <dbReference type="Pfam" id="PF07811"/>
    </source>
</evidence>
<evidence type="ECO:0000313" key="3">
    <source>
        <dbReference type="EMBL" id="NKC03438.1"/>
    </source>
</evidence>
<proteinExistence type="predicted"/>
<comment type="caution">
    <text evidence="3">The sequence shown here is derived from an EMBL/GenBank/DDBJ whole genome shotgun (WGS) entry which is preliminary data.</text>
</comment>
<feature type="transmembrane region" description="Helical" evidence="1">
    <location>
        <begin position="38"/>
        <end position="57"/>
    </location>
</feature>
<keyword evidence="1" id="KW-1133">Transmembrane helix</keyword>
<keyword evidence="1" id="KW-0472">Membrane</keyword>
<keyword evidence="4" id="KW-1185">Reference proteome</keyword>
<sequence>MSRFPTDDEYRVAARTGPNRHANSTIPVVKKFLRDRRAVGAVEFALIAPVLLVIYLGSTDLADGLDVNKKVSRSASSLADLVTRQISVSASDVDDMFAIGSASLLPYRRTSPKIRVTALKVTKAQSSNTYTVTVDWSRANVANFAAVAGSKGDLPAALIATDAYFIKVDVELDYKPLNSWISTSIPMSETYYLSPRYTNTIPCSGC</sequence>
<gene>
    <name evidence="3" type="ORF">HED55_09230</name>
</gene>
<evidence type="ECO:0000256" key="1">
    <source>
        <dbReference type="SAM" id="Phobius"/>
    </source>
</evidence>
<dbReference type="EMBL" id="JAAVLN010000001">
    <property type="protein sequence ID" value="NKC03438.1"/>
    <property type="molecule type" value="Genomic_DNA"/>
</dbReference>
<protein>
    <submittedName>
        <fullName evidence="3">Pilus assembly protein</fullName>
    </submittedName>
</protein>
<keyword evidence="1" id="KW-0812">Transmembrane</keyword>
<reference evidence="3 4" key="1">
    <citation type="submission" date="2020-03" db="EMBL/GenBank/DDBJ databases">
        <title>Whole genome sequencing of clinical and environmental type strains of Ochrobactrum.</title>
        <authorList>
            <person name="Dharne M."/>
        </authorList>
    </citation>
    <scope>NUCLEOTIDE SEQUENCE [LARGE SCALE GENOMIC DNA]</scope>
    <source>
        <strain evidence="3 4">CIP 109452</strain>
    </source>
</reference>